<evidence type="ECO:0000313" key="1">
    <source>
        <dbReference type="EMBL" id="GBN51819.1"/>
    </source>
</evidence>
<proteinExistence type="predicted"/>
<feature type="non-terminal residue" evidence="1">
    <location>
        <position position="1"/>
    </location>
</feature>
<dbReference type="AlphaFoldDB" id="A0A4Y2PL30"/>
<organism evidence="1 2">
    <name type="scientific">Araneus ventricosus</name>
    <name type="common">Orbweaver spider</name>
    <name type="synonym">Epeira ventricosa</name>
    <dbReference type="NCBI Taxonomy" id="182803"/>
    <lineage>
        <taxon>Eukaryota</taxon>
        <taxon>Metazoa</taxon>
        <taxon>Ecdysozoa</taxon>
        <taxon>Arthropoda</taxon>
        <taxon>Chelicerata</taxon>
        <taxon>Arachnida</taxon>
        <taxon>Araneae</taxon>
        <taxon>Araneomorphae</taxon>
        <taxon>Entelegynae</taxon>
        <taxon>Araneoidea</taxon>
        <taxon>Araneidae</taxon>
        <taxon>Araneus</taxon>
    </lineage>
</organism>
<accession>A0A4Y2PL30</accession>
<protein>
    <submittedName>
        <fullName evidence="1">Uncharacterized protein</fullName>
    </submittedName>
</protein>
<dbReference type="Proteomes" id="UP000499080">
    <property type="component" value="Unassembled WGS sequence"/>
</dbReference>
<gene>
    <name evidence="1" type="ORF">AVEN_272072_1</name>
</gene>
<name>A0A4Y2PL30_ARAVE</name>
<evidence type="ECO:0000313" key="2">
    <source>
        <dbReference type="Proteomes" id="UP000499080"/>
    </source>
</evidence>
<comment type="caution">
    <text evidence="1">The sequence shown here is derived from an EMBL/GenBank/DDBJ whole genome shotgun (WGS) entry which is preliminary data.</text>
</comment>
<keyword evidence="2" id="KW-1185">Reference proteome</keyword>
<sequence>AEERVWKFIETVTGVSGPDNTIENWSKYRTVACADPEEEKKQKFEDFFNLCLEYWLEACIKRFSPICKEEENAAVSRLQFNKASLFLFKDSFST</sequence>
<dbReference type="EMBL" id="BGPR01011547">
    <property type="protein sequence ID" value="GBN51819.1"/>
    <property type="molecule type" value="Genomic_DNA"/>
</dbReference>
<reference evidence="1 2" key="1">
    <citation type="journal article" date="2019" name="Sci. Rep.">
        <title>Orb-weaving spider Araneus ventricosus genome elucidates the spidroin gene catalogue.</title>
        <authorList>
            <person name="Kono N."/>
            <person name="Nakamura H."/>
            <person name="Ohtoshi R."/>
            <person name="Moran D.A.P."/>
            <person name="Shinohara A."/>
            <person name="Yoshida Y."/>
            <person name="Fujiwara M."/>
            <person name="Mori M."/>
            <person name="Tomita M."/>
            <person name="Arakawa K."/>
        </authorList>
    </citation>
    <scope>NUCLEOTIDE SEQUENCE [LARGE SCALE GENOMIC DNA]</scope>
</reference>